<dbReference type="AlphaFoldDB" id="A0A2H0XA25"/>
<protein>
    <submittedName>
        <fullName evidence="2">Uncharacterized protein</fullName>
    </submittedName>
</protein>
<proteinExistence type="predicted"/>
<feature type="transmembrane region" description="Helical" evidence="1">
    <location>
        <begin position="669"/>
        <end position="687"/>
    </location>
</feature>
<evidence type="ECO:0000313" key="2">
    <source>
        <dbReference type="EMBL" id="PIS21711.1"/>
    </source>
</evidence>
<feature type="transmembrane region" description="Helical" evidence="1">
    <location>
        <begin position="727"/>
        <end position="749"/>
    </location>
</feature>
<dbReference type="EMBL" id="PEYV01000025">
    <property type="protein sequence ID" value="PIS21711.1"/>
    <property type="molecule type" value="Genomic_DNA"/>
</dbReference>
<feature type="transmembrane region" description="Helical" evidence="1">
    <location>
        <begin position="802"/>
        <end position="829"/>
    </location>
</feature>
<feature type="transmembrane region" description="Helical" evidence="1">
    <location>
        <begin position="699"/>
        <end position="721"/>
    </location>
</feature>
<evidence type="ECO:0000256" key="1">
    <source>
        <dbReference type="SAM" id="Phobius"/>
    </source>
</evidence>
<keyword evidence="1" id="KW-0472">Membrane</keyword>
<feature type="non-terminal residue" evidence="2">
    <location>
        <position position="1"/>
    </location>
</feature>
<keyword evidence="1" id="KW-0812">Transmembrane</keyword>
<keyword evidence="1" id="KW-1133">Transmembrane helix</keyword>
<reference evidence="3" key="1">
    <citation type="submission" date="2017-09" db="EMBL/GenBank/DDBJ databases">
        <title>Depth-based differentiation of microbial function through sediment-hosted aquifers and enrichment of novel symbionts in the deep terrestrial subsurface.</title>
        <authorList>
            <person name="Probst A.J."/>
            <person name="Ladd B."/>
            <person name="Jarett J.K."/>
            <person name="Geller-Mcgrath D.E."/>
            <person name="Sieber C.M.K."/>
            <person name="Emerson J.B."/>
            <person name="Anantharaman K."/>
            <person name="Thomas B.C."/>
            <person name="Malmstrom R."/>
            <person name="Stieglmeier M."/>
            <person name="Klingl A."/>
            <person name="Woyke T."/>
            <person name="Ryan C.M."/>
            <person name="Banfield J.F."/>
        </authorList>
    </citation>
    <scope>NUCLEOTIDE SEQUENCE [LARGE SCALE GENOMIC DNA]</scope>
</reference>
<gene>
    <name evidence="2" type="ORF">COT51_01295</name>
</gene>
<name>A0A2H0XA25_UNCKA</name>
<evidence type="ECO:0000313" key="3">
    <source>
        <dbReference type="Proteomes" id="UP000231098"/>
    </source>
</evidence>
<feature type="transmembrane region" description="Helical" evidence="1">
    <location>
        <begin position="770"/>
        <end position="790"/>
    </location>
</feature>
<comment type="caution">
    <text evidence="2">The sequence shown here is derived from an EMBL/GenBank/DDBJ whole genome shotgun (WGS) entry which is preliminary data.</text>
</comment>
<sequence length="1199" mass="129664">EEQLNPTLEAVDRLSNPDYAFATADMEIQQHLSQALSPIRTAHNTANTAFKTGLKFYAVTHPLQATQLISQMTGFHPAAAAALGTGALLFGEPFYNKLRETEWQMQSLSHPGAALEHKITSKVQQSILQATLPVLSKPLVALGYSLGLLDTAKMPHAFDPNVQVLTPIFKPTRWLQQKPAELFEKWANKTKSTVIKNGLQQYSHLLKARKRWSLSQWLLYPFVLAGELGAELLFSFIESKSPQLAYLMRGFSGSIARGLFSVNTGLSAWGGYAGGNALAGPIGGAALGTAAGLGGWYYQSLLNLANNYHSIPAYMFEYPSLASSVRTRIELMPTSYAKIYGPSYYNNPLAVQQYLKDFGYKIEGTQFRGQAGTADYQLLNGRYLSQEGVLGKVFGQPARLMFKYKILQTLPLRGFFLGPILGLPFLGKTHLALIAGDFGLRLLGTNPVLNKVKNSALWGAAVGAELAWFTGQTQFLGAYAGVGAALGASIQGLNLLASADVPAWTINGKLYYAPAAGTRLVSLDSIAFNTKGELVFNPDPRATPFRPMANFWQIADKGNCLANKLYDVKFFDFPIGEKLANTSLFKNLFSGLNKANLGWVSKLRYLRGPWTGGLIGIQLFLLTGNPAFLWIGPAAGTIAQVAWDLKIATAAAGVSQKIASFTRYVGTKVLPAINVVASLWFAVSSYASFLTSPTSTNRILAIVGSTVAVITLVSLGLPLWLALATTLALLLIEGIAQQAFHFSVVGWITNNIFKPIGNFLGKTFGPFFRGIVDFTGDAVSAGLGFLMGLLQAAAGTNLQSQVAGWATAAFSVGTIGTGLITMISASGFFSGVPGSMRRLATGFLSLTTDKQLLDTKTNANNQVISANYQINYSYSQALVDEETGQPIPGTATDLEINDEFTSPRNLDKNDVKVINYSPASLPSPTKKQYPLQIIFSGLNPDGLVVGESDSLTLKVEFSKPLPELLQDNHACSLCNQAVFTAKVPKSASATAQAKTISQTICINAQGKHTSTPSDLAARNLINFLQQCYVNSCDPGVSKQDFTAPDDYDPEKPFTGCVDPKEVAACEQIYMPYYNINDAVRQIVRNDTLDPNNQSGYLRTLAFIQAAEFLQRRSFPVLPNPEDYKQLNEPNGYIYHLGTDGYVVGDIAIIYSPVGYMIAEPALGQIGLTMILLFGEPAEFNPVPISDIAGYLHYGPDTCL</sequence>
<dbReference type="Proteomes" id="UP000231098">
    <property type="component" value="Unassembled WGS sequence"/>
</dbReference>
<accession>A0A2H0XA25</accession>
<organism evidence="2 3">
    <name type="scientific">candidate division WWE3 bacterium CG08_land_8_20_14_0_20_41_15</name>
    <dbReference type="NCBI Taxonomy" id="1975086"/>
    <lineage>
        <taxon>Bacteria</taxon>
        <taxon>Katanobacteria</taxon>
    </lineage>
</organism>